<feature type="chain" id="PRO_5045341972" evidence="4">
    <location>
        <begin position="32"/>
        <end position="503"/>
    </location>
</feature>
<comment type="caution">
    <text evidence="6">The sequence shown here is derived from an EMBL/GenBank/DDBJ whole genome shotgun (WGS) entry which is preliminary data.</text>
</comment>
<dbReference type="Gene3D" id="3.40.50.1820">
    <property type="entry name" value="alpha/beta hydrolase"/>
    <property type="match status" value="1"/>
</dbReference>
<dbReference type="InterPro" id="IPR051601">
    <property type="entry name" value="Serine_prot/Carboxylest_S33"/>
</dbReference>
<feature type="signal peptide" evidence="4">
    <location>
        <begin position="1"/>
        <end position="31"/>
    </location>
</feature>
<dbReference type="RefSeq" id="WP_409542939.1">
    <property type="nucleotide sequence ID" value="NZ_JBKBDD010000002.1"/>
</dbReference>
<dbReference type="PANTHER" id="PTHR43248">
    <property type="entry name" value="2-SUCCINYL-6-HYDROXY-2,4-CYCLOHEXADIENE-1-CARBOXYLATE SYNTHASE"/>
    <property type="match status" value="1"/>
</dbReference>
<reference evidence="6 7" key="1">
    <citation type="submission" date="2024-12" db="EMBL/GenBank/DDBJ databases">
        <title>The coexistence of Mycolicibacterium septicum and Mycolicibacterium nivoides in clinical samples.</title>
        <authorList>
            <person name="Wang C."/>
            <person name="Feng Y."/>
            <person name="Zong Z."/>
        </authorList>
    </citation>
    <scope>NUCLEOTIDE SEQUENCE [LARGE SCALE GENOMIC DNA]</scope>
    <source>
        <strain evidence="6 7">120309</strain>
    </source>
</reference>
<protein>
    <submittedName>
        <fullName evidence="6">Alpha/beta hydrolase</fullName>
    </submittedName>
</protein>
<dbReference type="GO" id="GO:0016787">
    <property type="term" value="F:hydrolase activity"/>
    <property type="evidence" value="ECO:0007669"/>
    <property type="project" value="UniProtKB-KW"/>
</dbReference>
<proteinExistence type="inferred from homology"/>
<sequence length="503" mass="52951">MTAVWWAGGAGRFLAAVLLGATAVVCPVAQAAPESGPEWGSCASWVQNPAAIPTAQCSTVPVPLDWNSPDPQGAQAQLAVIRIPATGDRIGALFINPGGPGASAVDTVAGMGAALAGSPLTDHFDLVGFDPRGVGHSTPELRCRTDAEIDAYRREPLTDYSPAGVAHIEDVYRQFAQQCLDRMGAPFLANVGTASAVRDMDAVRAALREDQINYLGFSYGTELGGAYAEQFGDRVRTMVLDGAIDPSLDPVTKNIRQLAGFQRAFDTYAADCAQSADCPLGTDPAQFVGRFKGLVDPLTTTPATTSDPRGLGYADAITGTGNALYSARYWPYLTSGLLGLTRGTDAGDLLLLADDYWRRDENGHYKNMQDAFTAIRCVDTPFPTDPAVWADADQRIRAEAPFMAYGEFTGYAPRDICALWPVPATSSPHPVTGPGPGKVVVVSTTGDPATPYQAGVDLARQMGASLISFRGTQHTVVFNGDACVDTAVLGFFVNGTSPGDLSC</sequence>
<dbReference type="InterPro" id="IPR029058">
    <property type="entry name" value="AB_hydrolase_fold"/>
</dbReference>
<evidence type="ECO:0000256" key="1">
    <source>
        <dbReference type="ARBA" id="ARBA00010088"/>
    </source>
</evidence>
<evidence type="ECO:0000313" key="7">
    <source>
        <dbReference type="Proteomes" id="UP001635816"/>
    </source>
</evidence>
<keyword evidence="2 4" id="KW-0732">Signal</keyword>
<evidence type="ECO:0000313" key="6">
    <source>
        <dbReference type="EMBL" id="MFN6543248.1"/>
    </source>
</evidence>
<dbReference type="EMBL" id="JBKBDD010000002">
    <property type="protein sequence ID" value="MFN6543248.1"/>
    <property type="molecule type" value="Genomic_DNA"/>
</dbReference>
<dbReference type="InterPro" id="IPR000073">
    <property type="entry name" value="AB_hydrolase_1"/>
</dbReference>
<gene>
    <name evidence="6" type="ORF">ACK4CT_08650</name>
</gene>
<dbReference type="Pfam" id="PF00561">
    <property type="entry name" value="Abhydrolase_1"/>
    <property type="match status" value="1"/>
</dbReference>
<keyword evidence="7" id="KW-1185">Reference proteome</keyword>
<evidence type="ECO:0000256" key="4">
    <source>
        <dbReference type="SAM" id="SignalP"/>
    </source>
</evidence>
<comment type="similarity">
    <text evidence="1">Belongs to the peptidase S33 family.</text>
</comment>
<evidence type="ECO:0000259" key="5">
    <source>
        <dbReference type="Pfam" id="PF00561"/>
    </source>
</evidence>
<feature type="domain" description="AB hydrolase-1" evidence="5">
    <location>
        <begin position="92"/>
        <end position="479"/>
    </location>
</feature>
<evidence type="ECO:0000256" key="3">
    <source>
        <dbReference type="ARBA" id="ARBA00022801"/>
    </source>
</evidence>
<dbReference type="Proteomes" id="UP001635816">
    <property type="component" value="Unassembled WGS sequence"/>
</dbReference>
<keyword evidence="3 6" id="KW-0378">Hydrolase</keyword>
<name>A0ABW9L5L6_9MYCO</name>
<accession>A0ABW9L5L6</accession>
<dbReference type="PANTHER" id="PTHR43248:SF29">
    <property type="entry name" value="TRIPEPTIDYL AMINOPEPTIDASE"/>
    <property type="match status" value="1"/>
</dbReference>
<organism evidence="6 7">
    <name type="scientific">Mycolicibacterium nivoides</name>
    <dbReference type="NCBI Taxonomy" id="2487344"/>
    <lineage>
        <taxon>Bacteria</taxon>
        <taxon>Bacillati</taxon>
        <taxon>Actinomycetota</taxon>
        <taxon>Actinomycetes</taxon>
        <taxon>Mycobacteriales</taxon>
        <taxon>Mycobacteriaceae</taxon>
        <taxon>Mycolicibacterium</taxon>
    </lineage>
</organism>
<evidence type="ECO:0000256" key="2">
    <source>
        <dbReference type="ARBA" id="ARBA00022729"/>
    </source>
</evidence>
<dbReference type="SUPFAM" id="SSF53474">
    <property type="entry name" value="alpha/beta-Hydrolases"/>
    <property type="match status" value="1"/>
</dbReference>